<keyword evidence="2" id="KW-1185">Reference proteome</keyword>
<dbReference type="Proteomes" id="UP001162992">
    <property type="component" value="Chromosome 14"/>
</dbReference>
<evidence type="ECO:0000313" key="2">
    <source>
        <dbReference type="Proteomes" id="UP001162992"/>
    </source>
</evidence>
<dbReference type="EMBL" id="CM055105">
    <property type="protein sequence ID" value="KAJ7531215.1"/>
    <property type="molecule type" value="Genomic_DNA"/>
</dbReference>
<reference evidence="2" key="1">
    <citation type="journal article" date="2024" name="Proc. Natl. Acad. Sci. U.S.A.">
        <title>Extraordinary preservation of gene collinearity over three hundred million years revealed in homosporous lycophytes.</title>
        <authorList>
            <person name="Li C."/>
            <person name="Wickell D."/>
            <person name="Kuo L.Y."/>
            <person name="Chen X."/>
            <person name="Nie B."/>
            <person name="Liao X."/>
            <person name="Peng D."/>
            <person name="Ji J."/>
            <person name="Jenkins J."/>
            <person name="Williams M."/>
            <person name="Shu S."/>
            <person name="Plott C."/>
            <person name="Barry K."/>
            <person name="Rajasekar S."/>
            <person name="Grimwood J."/>
            <person name="Han X."/>
            <person name="Sun S."/>
            <person name="Hou Z."/>
            <person name="He W."/>
            <person name="Dai G."/>
            <person name="Sun C."/>
            <person name="Schmutz J."/>
            <person name="Leebens-Mack J.H."/>
            <person name="Li F.W."/>
            <person name="Wang L."/>
        </authorList>
    </citation>
    <scope>NUCLEOTIDE SEQUENCE [LARGE SCALE GENOMIC DNA]</scope>
    <source>
        <strain evidence="2">cv. PW_Plant_1</strain>
    </source>
</reference>
<sequence>MLKLATCSKEKGQKVVFLLLYIANIHMHSCGCCRYPVTPKVQKFCFCNSATHGNWLLRSKNECAISLAPAFKRVTVSNLRKRGMFPSLCGHHDRLTISFHTF</sequence>
<proteinExistence type="predicted"/>
<name>A0ACC2BNE7_DIPCM</name>
<organism evidence="1 2">
    <name type="scientific">Diphasiastrum complanatum</name>
    <name type="common">Issler's clubmoss</name>
    <name type="synonym">Lycopodium complanatum</name>
    <dbReference type="NCBI Taxonomy" id="34168"/>
    <lineage>
        <taxon>Eukaryota</taxon>
        <taxon>Viridiplantae</taxon>
        <taxon>Streptophyta</taxon>
        <taxon>Embryophyta</taxon>
        <taxon>Tracheophyta</taxon>
        <taxon>Lycopodiopsida</taxon>
        <taxon>Lycopodiales</taxon>
        <taxon>Lycopodiaceae</taxon>
        <taxon>Lycopodioideae</taxon>
        <taxon>Diphasiastrum</taxon>
    </lineage>
</organism>
<protein>
    <submittedName>
        <fullName evidence="1">Uncharacterized protein</fullName>
    </submittedName>
</protein>
<accession>A0ACC2BNE7</accession>
<comment type="caution">
    <text evidence="1">The sequence shown here is derived from an EMBL/GenBank/DDBJ whole genome shotgun (WGS) entry which is preliminary data.</text>
</comment>
<evidence type="ECO:0000313" key="1">
    <source>
        <dbReference type="EMBL" id="KAJ7531215.1"/>
    </source>
</evidence>
<gene>
    <name evidence="1" type="ORF">O6H91_14G036500</name>
</gene>